<accession>A0A6P7MUF6</accession>
<sequence length="132" mass="14998">MATQREQDAVAYLEKHGIVALMDNMTSLLLFYRPENPREFLIEKLEELKISKQVGEGPHLFNNSNLDAVVRILDPANQGHITFTQYKEALMTLGIKNINECPKGANEDRISHKTFKTEAMQGLQRSSVTYCT</sequence>
<proteinExistence type="predicted"/>
<organism evidence="2 3">
    <name type="scientific">Betta splendens</name>
    <name type="common">Siamese fighting fish</name>
    <dbReference type="NCBI Taxonomy" id="158456"/>
    <lineage>
        <taxon>Eukaryota</taxon>
        <taxon>Metazoa</taxon>
        <taxon>Chordata</taxon>
        <taxon>Craniata</taxon>
        <taxon>Vertebrata</taxon>
        <taxon>Euteleostomi</taxon>
        <taxon>Actinopterygii</taxon>
        <taxon>Neopterygii</taxon>
        <taxon>Teleostei</taxon>
        <taxon>Neoteleostei</taxon>
        <taxon>Acanthomorphata</taxon>
        <taxon>Anabantaria</taxon>
        <taxon>Anabantiformes</taxon>
        <taxon>Anabantoidei</taxon>
        <taxon>Osphronemidae</taxon>
        <taxon>Betta</taxon>
    </lineage>
</organism>
<evidence type="ECO:0000259" key="1">
    <source>
        <dbReference type="PROSITE" id="PS50222"/>
    </source>
</evidence>
<gene>
    <name evidence="3" type="primary">si:dkey-42p14.3</name>
</gene>
<dbReference type="KEGG" id="bspl:114857483"/>
<protein>
    <submittedName>
        <fullName evidence="3">EF-hand calcium-binding domain-containing protein 10</fullName>
    </submittedName>
</protein>
<dbReference type="Proteomes" id="UP000515150">
    <property type="component" value="Chromosome 6"/>
</dbReference>
<keyword evidence="2" id="KW-1185">Reference proteome</keyword>
<dbReference type="AlphaFoldDB" id="A0A6P7MUF6"/>
<dbReference type="OrthoDB" id="10260455at2759"/>
<dbReference type="InterPro" id="IPR049760">
    <property type="entry name" value="DD_EFCAB10"/>
</dbReference>
<dbReference type="Pfam" id="PF24548">
    <property type="entry name" value="EF_EFCAB10_C"/>
    <property type="match status" value="1"/>
</dbReference>
<dbReference type="GO" id="GO:0005509">
    <property type="term" value="F:calcium ion binding"/>
    <property type="evidence" value="ECO:0007669"/>
    <property type="project" value="InterPro"/>
</dbReference>
<name>A0A6P7MUF6_BETSP</name>
<dbReference type="CDD" id="cd22976">
    <property type="entry name" value="DD_EFCAB10"/>
    <property type="match status" value="1"/>
</dbReference>
<evidence type="ECO:0000313" key="3">
    <source>
        <dbReference type="RefSeq" id="XP_029009840.1"/>
    </source>
</evidence>
<dbReference type="Gene3D" id="1.20.890.10">
    <property type="entry name" value="cAMP-dependent protein kinase regulatory subunit, dimerization-anchoring domain"/>
    <property type="match status" value="1"/>
</dbReference>
<dbReference type="PROSITE" id="PS50222">
    <property type="entry name" value="EF_HAND_2"/>
    <property type="match status" value="1"/>
</dbReference>
<dbReference type="GeneID" id="114857483"/>
<dbReference type="InParanoid" id="A0A6P7MUF6"/>
<dbReference type="InterPro" id="IPR039879">
    <property type="entry name" value="EFC10"/>
</dbReference>
<dbReference type="InterPro" id="IPR056587">
    <property type="entry name" value="EF_EFCAB10_C"/>
</dbReference>
<dbReference type="InterPro" id="IPR002048">
    <property type="entry name" value="EF_hand_dom"/>
</dbReference>
<dbReference type="PANTHER" id="PTHR21847">
    <property type="entry name" value="EF-HAND CALCIUM-BINDING DOMAIN-CONTAINING PROTEIN 10"/>
    <property type="match status" value="1"/>
</dbReference>
<dbReference type="PANTHER" id="PTHR21847:SF1">
    <property type="entry name" value="EF-HAND CALCIUM-BINDING DOMAIN-CONTAINING PROTEIN 10"/>
    <property type="match status" value="1"/>
</dbReference>
<feature type="domain" description="EF-hand" evidence="1">
    <location>
        <begin position="61"/>
        <end position="96"/>
    </location>
</feature>
<dbReference type="SUPFAM" id="SSF47391">
    <property type="entry name" value="Dimerization-anchoring domain of cAMP-dependent PK regulatory subunit"/>
    <property type="match status" value="1"/>
</dbReference>
<evidence type="ECO:0000313" key="2">
    <source>
        <dbReference type="Proteomes" id="UP000515150"/>
    </source>
</evidence>
<dbReference type="RefSeq" id="XP_029009840.1">
    <property type="nucleotide sequence ID" value="XM_029154007.2"/>
</dbReference>
<reference evidence="3" key="1">
    <citation type="submission" date="2025-08" db="UniProtKB">
        <authorList>
            <consortium name="RefSeq"/>
        </authorList>
    </citation>
    <scope>IDENTIFICATION</scope>
</reference>